<sequence length="566" mass="65069">MILILLSWIYIVFTTTNLGFILNKALKTKVNDFAVLSILGLFLVTITASTWAIFGRINWEFHTTLLLLNLLIIIKFKSEVSEVYNNFFNDIKQLSANLKIILAAIAVLIIAQCSAIPYGIDNETYYIQTIKWLNEYGLVKGLGNLHPYFSQTSGWHIAQSAFSFSFLYPNFNDLSGFCLLLGNLFAILKVNEYFKNDNQNYLIIGLLSLANVFLFQFISAPSSDIPVYVISFIIFFYFLDRYKTIDNETFKLLTLLVIFCLYIKLTSIVLLAIPLLLLLKNHRLLFTGLLRLTAISIIVLVLFLVKNFIISGHPLFPVISNSIYHADYSIPIQLSQVYYEQTKTYSFFVTPLEYGNMPIYKLFLRWLMLPKIDGLFNKLAVLLIVVSPIVIRKFYNKKALWVLYFVMCLQLVVLFFTSPQYRFFVNFILLFSILPLAILIKNNKNVIITILYFSIFITAFAVLVPIDLNQFSGKKFTLARSNFKLENIVFPHDISQFDFEFEQIREGNLLYYSPIGNKYFYVTGNGPLPCINQKLIETGKKKYGIVPQLRGNNPGDGFYPAPVARD</sequence>
<keyword evidence="4" id="KW-1185">Reference proteome</keyword>
<name>A0A552V5Q8_9FLAO</name>
<feature type="transmembrane region" description="Helical" evidence="1">
    <location>
        <begin position="252"/>
        <end position="278"/>
    </location>
</feature>
<evidence type="ECO:0000259" key="2">
    <source>
        <dbReference type="Pfam" id="PF26626"/>
    </source>
</evidence>
<feature type="transmembrane region" description="Helical" evidence="1">
    <location>
        <begin position="201"/>
        <end position="219"/>
    </location>
</feature>
<feature type="transmembrane region" description="Helical" evidence="1">
    <location>
        <begin position="33"/>
        <end position="53"/>
    </location>
</feature>
<evidence type="ECO:0000313" key="4">
    <source>
        <dbReference type="Proteomes" id="UP000320643"/>
    </source>
</evidence>
<feature type="transmembrane region" description="Helical" evidence="1">
    <location>
        <begin position="97"/>
        <end position="120"/>
    </location>
</feature>
<dbReference type="AlphaFoldDB" id="A0A552V5Q8"/>
<dbReference type="Proteomes" id="UP000320643">
    <property type="component" value="Unassembled WGS sequence"/>
</dbReference>
<dbReference type="Pfam" id="PF26626">
    <property type="entry name" value="DUF8201"/>
    <property type="match status" value="1"/>
</dbReference>
<proteinExistence type="predicted"/>
<feature type="transmembrane region" description="Helical" evidence="1">
    <location>
        <begin position="446"/>
        <end position="466"/>
    </location>
</feature>
<reference evidence="3 4" key="1">
    <citation type="submission" date="2019-07" db="EMBL/GenBank/DDBJ databases">
        <title>Flavobacterium sp. nov., isolated from glacier ice.</title>
        <authorList>
            <person name="Liu Q."/>
            <person name="Xin Y.-H."/>
        </authorList>
    </citation>
    <scope>NUCLEOTIDE SEQUENCE [LARGE SCALE GENOMIC DNA]</scope>
    <source>
        <strain evidence="3 4">ZT4R6</strain>
    </source>
</reference>
<protein>
    <recommendedName>
        <fullName evidence="2">DUF8201 domain-containing protein</fullName>
    </recommendedName>
</protein>
<feature type="transmembrane region" description="Helical" evidence="1">
    <location>
        <begin position="401"/>
        <end position="416"/>
    </location>
</feature>
<comment type="caution">
    <text evidence="3">The sequence shown here is derived from an EMBL/GenBank/DDBJ whole genome shotgun (WGS) entry which is preliminary data.</text>
</comment>
<feature type="transmembrane region" description="Helical" evidence="1">
    <location>
        <begin position="284"/>
        <end position="305"/>
    </location>
</feature>
<evidence type="ECO:0000313" key="3">
    <source>
        <dbReference type="EMBL" id="TRW25815.1"/>
    </source>
</evidence>
<keyword evidence="1" id="KW-1133">Transmembrane helix</keyword>
<gene>
    <name evidence="3" type="ORF">FMM05_06220</name>
</gene>
<accession>A0A552V5Q8</accession>
<feature type="transmembrane region" description="Helical" evidence="1">
    <location>
        <begin position="174"/>
        <end position="194"/>
    </location>
</feature>
<dbReference type="NCBIfam" id="NF047510">
    <property type="entry name" value="LIC_10190_fam"/>
    <property type="match status" value="1"/>
</dbReference>
<dbReference type="OrthoDB" id="344987at2"/>
<dbReference type="EMBL" id="VJVZ01000003">
    <property type="protein sequence ID" value="TRW25815.1"/>
    <property type="molecule type" value="Genomic_DNA"/>
</dbReference>
<feature type="transmembrane region" description="Helical" evidence="1">
    <location>
        <begin position="423"/>
        <end position="440"/>
    </location>
</feature>
<feature type="transmembrane region" description="Helical" evidence="1">
    <location>
        <begin position="59"/>
        <end position="76"/>
    </location>
</feature>
<feature type="transmembrane region" description="Helical" evidence="1">
    <location>
        <begin position="6"/>
        <end position="26"/>
    </location>
</feature>
<organism evidence="3 4">
    <name type="scientific">Flavobacterium zepuense</name>
    <dbReference type="NCBI Taxonomy" id="2593302"/>
    <lineage>
        <taxon>Bacteria</taxon>
        <taxon>Pseudomonadati</taxon>
        <taxon>Bacteroidota</taxon>
        <taxon>Flavobacteriia</taxon>
        <taxon>Flavobacteriales</taxon>
        <taxon>Flavobacteriaceae</taxon>
        <taxon>Flavobacterium</taxon>
    </lineage>
</organism>
<evidence type="ECO:0000256" key="1">
    <source>
        <dbReference type="SAM" id="Phobius"/>
    </source>
</evidence>
<keyword evidence="1" id="KW-0812">Transmembrane</keyword>
<dbReference type="InterPro" id="IPR058514">
    <property type="entry name" value="DUF8201"/>
</dbReference>
<keyword evidence="1" id="KW-0472">Membrane</keyword>
<feature type="transmembrane region" description="Helical" evidence="1">
    <location>
        <begin position="225"/>
        <end position="240"/>
    </location>
</feature>
<feature type="domain" description="DUF8201" evidence="2">
    <location>
        <begin position="1"/>
        <end position="429"/>
    </location>
</feature>
<dbReference type="RefSeq" id="WP_143372479.1">
    <property type="nucleotide sequence ID" value="NZ_VJVZ01000003.1"/>
</dbReference>
<dbReference type="InterPro" id="IPR058065">
    <property type="entry name" value="LIC_10190-like"/>
</dbReference>